<name>A0A0B8T2K5_9SPHI</name>
<comment type="caution">
    <text evidence="1">The sequence shown here is derived from an EMBL/GenBank/DDBJ whole genome shotgun (WGS) entry which is preliminary data.</text>
</comment>
<reference evidence="2" key="1">
    <citation type="submission" date="2014-04" db="EMBL/GenBank/DDBJ databases">
        <title>Whole-Genome optical mapping and complete genome sequence of Sphingobacterium deserti sp. nov., a new spaces isolated from desert in the west of China.</title>
        <authorList>
            <person name="Teng C."/>
            <person name="Zhou Z."/>
            <person name="Li X."/>
            <person name="Chen M."/>
            <person name="Lin M."/>
            <person name="Wang L."/>
            <person name="Su S."/>
            <person name="Zhang C."/>
            <person name="Zhang W."/>
        </authorList>
    </citation>
    <scope>NUCLEOTIDE SEQUENCE [LARGE SCALE GENOMIC DNA]</scope>
    <source>
        <strain evidence="2">ACCC05744</strain>
    </source>
</reference>
<gene>
    <name evidence="1" type="ORF">DI53_0661</name>
</gene>
<protein>
    <submittedName>
        <fullName evidence="1">Uncharacterized protein</fullName>
    </submittedName>
</protein>
<keyword evidence="2" id="KW-1185">Reference proteome</keyword>
<dbReference type="Proteomes" id="UP000031802">
    <property type="component" value="Unassembled WGS sequence"/>
</dbReference>
<organism evidence="1 2">
    <name type="scientific">Sphingobacterium deserti</name>
    <dbReference type="NCBI Taxonomy" id="1229276"/>
    <lineage>
        <taxon>Bacteria</taxon>
        <taxon>Pseudomonadati</taxon>
        <taxon>Bacteroidota</taxon>
        <taxon>Sphingobacteriia</taxon>
        <taxon>Sphingobacteriales</taxon>
        <taxon>Sphingobacteriaceae</taxon>
        <taxon>Sphingobacterium</taxon>
    </lineage>
</organism>
<dbReference type="AlphaFoldDB" id="A0A0B8T2K5"/>
<proteinExistence type="predicted"/>
<dbReference type="EMBL" id="JJMU01000010">
    <property type="protein sequence ID" value="KGE15557.1"/>
    <property type="molecule type" value="Genomic_DNA"/>
</dbReference>
<dbReference type="PATRIC" id="fig|1229276.3.peg.682"/>
<reference evidence="1 2" key="2">
    <citation type="journal article" date="2015" name="PLoS ONE">
        <title>Whole-Genome Optical Mapping and Finished Genome Sequence of Sphingobacterium deserti sp. nov., a New Species Isolated from the Western Desert of China.</title>
        <authorList>
            <person name="Teng C."/>
            <person name="Zhou Z."/>
            <person name="Molnar I."/>
            <person name="Li X."/>
            <person name="Tang R."/>
            <person name="Chen M."/>
            <person name="Wang L."/>
            <person name="Su S."/>
            <person name="Zhang W."/>
            <person name="Lin M."/>
        </authorList>
    </citation>
    <scope>NUCLEOTIDE SEQUENCE [LARGE SCALE GENOMIC DNA]</scope>
    <source>
        <strain evidence="2">ACCC05744</strain>
    </source>
</reference>
<evidence type="ECO:0000313" key="1">
    <source>
        <dbReference type="EMBL" id="KGE15557.1"/>
    </source>
</evidence>
<evidence type="ECO:0000313" key="2">
    <source>
        <dbReference type="Proteomes" id="UP000031802"/>
    </source>
</evidence>
<accession>A0A0B8T2K5</accession>
<dbReference type="STRING" id="1229276.DI53_0661"/>
<sequence length="57" mass="6505">MFLLMNTMYAQFGLLLLCIGQDFHSLEITSKDESDAPDVGLSLKYHNLAFINLYKYG</sequence>